<keyword evidence="2" id="KW-0808">Transferase</keyword>
<reference evidence="4 5" key="1">
    <citation type="submission" date="2020-12" db="EMBL/GenBank/DDBJ databases">
        <title>Complete genome sequence of lactococcus lactis subsp. cremoris strain EPSC and strain G3-2.</title>
        <authorList>
            <person name="Kita K."/>
            <person name="Ishikawa S."/>
        </authorList>
    </citation>
    <scope>NUCLEOTIDE SEQUENCE [LARGE SCALE GENOMIC DNA]</scope>
    <source>
        <strain evidence="4 5">EPSC</strain>
    </source>
</reference>
<dbReference type="Proteomes" id="UP000595253">
    <property type="component" value="Chromosome"/>
</dbReference>
<dbReference type="GO" id="GO:0032259">
    <property type="term" value="P:methylation"/>
    <property type="evidence" value="ECO:0007669"/>
    <property type="project" value="UniProtKB-KW"/>
</dbReference>
<dbReference type="PANTHER" id="PTHR43861:SF1">
    <property type="entry name" value="TRANS-ACONITATE 2-METHYLTRANSFERASE"/>
    <property type="match status" value="1"/>
</dbReference>
<sequence>MALSVLLTELLFIFYPLTVRQKGLSLIQERAEMAFYEDFSRVYDQVMDQELYEQWLDFTKRHLPKETKSVFELACGSGALSVRLAQEGYEVTGLDISEEMLTLASKKARQAGHKLEFTAGNMRDLSGLGKFDAVTCYSDSLCYLENLNEVQATFDGVFEILNEGGTFIFDVHSTHQVDEVFPNYSYHENAEDFAFLWDSFEGEVPHSIVHELSFFIQGEDGRFTRKDEVHEERTYPIDDYLAHLATAGFKEAIVCADFTDEAPSKESARWFFVCKK</sequence>
<gene>
    <name evidence="4" type="primary">yccK</name>
    <name evidence="4" type="ORF">LLC_15340</name>
</gene>
<accession>A0AAD1NII5</accession>
<name>A0AAD1NII5_LACLC</name>
<evidence type="ECO:0000259" key="3">
    <source>
        <dbReference type="Pfam" id="PF13649"/>
    </source>
</evidence>
<evidence type="ECO:0000256" key="2">
    <source>
        <dbReference type="ARBA" id="ARBA00022679"/>
    </source>
</evidence>
<dbReference type="AlphaFoldDB" id="A0AAD1NII5"/>
<evidence type="ECO:0000313" key="4">
    <source>
        <dbReference type="EMBL" id="BCO06294.1"/>
    </source>
</evidence>
<dbReference type="Gene3D" id="3.40.50.150">
    <property type="entry name" value="Vaccinia Virus protein VP39"/>
    <property type="match status" value="1"/>
</dbReference>
<organism evidence="4 5">
    <name type="scientific">Lactococcus lactis subsp. cremoris</name>
    <name type="common">Streptococcus cremoris</name>
    <dbReference type="NCBI Taxonomy" id="1359"/>
    <lineage>
        <taxon>Bacteria</taxon>
        <taxon>Bacillati</taxon>
        <taxon>Bacillota</taxon>
        <taxon>Bacilli</taxon>
        <taxon>Lactobacillales</taxon>
        <taxon>Streptococcaceae</taxon>
        <taxon>Lactococcus</taxon>
    </lineage>
</organism>
<feature type="domain" description="Methyltransferase" evidence="3">
    <location>
        <begin position="70"/>
        <end position="165"/>
    </location>
</feature>
<keyword evidence="1 4" id="KW-0489">Methyltransferase</keyword>
<dbReference type="GO" id="GO:0008168">
    <property type="term" value="F:methyltransferase activity"/>
    <property type="evidence" value="ECO:0007669"/>
    <property type="project" value="UniProtKB-KW"/>
</dbReference>
<dbReference type="EMBL" id="AP024222">
    <property type="protein sequence ID" value="BCO06294.1"/>
    <property type="molecule type" value="Genomic_DNA"/>
</dbReference>
<protein>
    <submittedName>
        <fullName evidence="4">SAM-dependent methyltransferase</fullName>
    </submittedName>
</protein>
<evidence type="ECO:0000313" key="5">
    <source>
        <dbReference type="Proteomes" id="UP000595253"/>
    </source>
</evidence>
<dbReference type="InterPro" id="IPR041698">
    <property type="entry name" value="Methyltransf_25"/>
</dbReference>
<dbReference type="PANTHER" id="PTHR43861">
    <property type="entry name" value="TRANS-ACONITATE 2-METHYLTRANSFERASE-RELATED"/>
    <property type="match status" value="1"/>
</dbReference>
<dbReference type="CDD" id="cd02440">
    <property type="entry name" value="AdoMet_MTases"/>
    <property type="match status" value="1"/>
</dbReference>
<proteinExistence type="predicted"/>
<dbReference type="Gene3D" id="2.20.25.110">
    <property type="entry name" value="S-adenosyl-L-methionine-dependent methyltransferases"/>
    <property type="match status" value="1"/>
</dbReference>
<dbReference type="SUPFAM" id="SSF53335">
    <property type="entry name" value="S-adenosyl-L-methionine-dependent methyltransferases"/>
    <property type="match status" value="1"/>
</dbReference>
<dbReference type="Pfam" id="PF13649">
    <property type="entry name" value="Methyltransf_25"/>
    <property type="match status" value="1"/>
</dbReference>
<evidence type="ECO:0000256" key="1">
    <source>
        <dbReference type="ARBA" id="ARBA00022603"/>
    </source>
</evidence>
<dbReference type="InterPro" id="IPR029063">
    <property type="entry name" value="SAM-dependent_MTases_sf"/>
</dbReference>